<dbReference type="SUPFAM" id="SSF54523">
    <property type="entry name" value="Pili subunits"/>
    <property type="match status" value="1"/>
</dbReference>
<gene>
    <name evidence="7" type="ORF">AUJ77_00610</name>
</gene>
<evidence type="ECO:0000256" key="4">
    <source>
        <dbReference type="ARBA" id="ARBA00022989"/>
    </source>
</evidence>
<reference evidence="7 8" key="1">
    <citation type="journal article" date="2016" name="Environ. Microbiol.">
        <title>Genomic resolution of a cold subsurface aquifer community provides metabolic insights for novel microbes adapted to high CO concentrations.</title>
        <authorList>
            <person name="Probst A.J."/>
            <person name="Castelle C.J."/>
            <person name="Singh A."/>
            <person name="Brown C.T."/>
            <person name="Anantharaman K."/>
            <person name="Sharon I."/>
            <person name="Hug L.A."/>
            <person name="Burstein D."/>
            <person name="Emerson J.B."/>
            <person name="Thomas B.C."/>
            <person name="Banfield J.F."/>
        </authorList>
    </citation>
    <scope>NUCLEOTIDE SEQUENCE [LARGE SCALE GENOMIC DNA]</scope>
    <source>
        <strain evidence="7">CG1_02_43_90</strain>
    </source>
</reference>
<evidence type="ECO:0000313" key="8">
    <source>
        <dbReference type="Proteomes" id="UP000181992"/>
    </source>
</evidence>
<keyword evidence="3 6" id="KW-0812">Transmembrane</keyword>
<dbReference type="STRING" id="1805281.AUJ77_00610"/>
<dbReference type="InterPro" id="IPR012902">
    <property type="entry name" value="N_methyl_site"/>
</dbReference>
<dbReference type="PANTHER" id="PTHR30093:SF44">
    <property type="entry name" value="TYPE II SECRETION SYSTEM CORE PROTEIN G"/>
    <property type="match status" value="1"/>
</dbReference>
<dbReference type="AlphaFoldDB" id="A0A1J4V8L1"/>
<dbReference type="PRINTS" id="PR00813">
    <property type="entry name" value="BCTERIALGSPG"/>
</dbReference>
<keyword evidence="2" id="KW-0488">Methylation</keyword>
<evidence type="ECO:0000313" key="7">
    <source>
        <dbReference type="EMBL" id="OIO31117.1"/>
    </source>
</evidence>
<dbReference type="GO" id="GO:0015628">
    <property type="term" value="P:protein secretion by the type II secretion system"/>
    <property type="evidence" value="ECO:0007669"/>
    <property type="project" value="InterPro"/>
</dbReference>
<evidence type="ECO:0000256" key="3">
    <source>
        <dbReference type="ARBA" id="ARBA00022692"/>
    </source>
</evidence>
<dbReference type="GO" id="GO:0016020">
    <property type="term" value="C:membrane"/>
    <property type="evidence" value="ECO:0007669"/>
    <property type="project" value="UniProtKB-SubCell"/>
</dbReference>
<dbReference type="Proteomes" id="UP000181992">
    <property type="component" value="Unassembled WGS sequence"/>
</dbReference>
<keyword evidence="5 6" id="KW-0472">Membrane</keyword>
<dbReference type="PROSITE" id="PS00409">
    <property type="entry name" value="PROKAR_NTER_METHYL"/>
    <property type="match status" value="1"/>
</dbReference>
<accession>A0A1J4V8L1</accession>
<dbReference type="Gene3D" id="3.30.700.10">
    <property type="entry name" value="Glycoprotein, Type 4 Pilin"/>
    <property type="match status" value="1"/>
</dbReference>
<dbReference type="InterPro" id="IPR000983">
    <property type="entry name" value="Bac_GSPG_pilin"/>
</dbReference>
<evidence type="ECO:0000256" key="2">
    <source>
        <dbReference type="ARBA" id="ARBA00022481"/>
    </source>
</evidence>
<sequence length="138" mass="14109">MKTKGFTLIELLVVIAIIGILATIVLASLNSARAKANDTAVKADLNNARAAAELYYDNNNASYNGVCAAATGVLPMKKAAGLVGGRVAPVCNDNAAATPSAWAMTAQLKSNAKFWCVDSTGVSELRNAGTLAAGTYAC</sequence>
<keyword evidence="4 6" id="KW-1133">Transmembrane helix</keyword>
<dbReference type="PANTHER" id="PTHR30093">
    <property type="entry name" value="GENERAL SECRETION PATHWAY PROTEIN G"/>
    <property type="match status" value="1"/>
</dbReference>
<dbReference type="GO" id="GO:0015627">
    <property type="term" value="C:type II protein secretion system complex"/>
    <property type="evidence" value="ECO:0007669"/>
    <property type="project" value="InterPro"/>
</dbReference>
<evidence type="ECO:0000256" key="1">
    <source>
        <dbReference type="ARBA" id="ARBA00004167"/>
    </source>
</evidence>
<evidence type="ECO:0000256" key="6">
    <source>
        <dbReference type="SAM" id="Phobius"/>
    </source>
</evidence>
<comment type="subcellular location">
    <subcellularLocation>
        <location evidence="1">Membrane</location>
        <topology evidence="1">Single-pass membrane protein</topology>
    </subcellularLocation>
</comment>
<comment type="caution">
    <text evidence="7">The sequence shown here is derived from an EMBL/GenBank/DDBJ whole genome shotgun (WGS) entry which is preliminary data.</text>
</comment>
<evidence type="ECO:0000256" key="5">
    <source>
        <dbReference type="ARBA" id="ARBA00023136"/>
    </source>
</evidence>
<proteinExistence type="predicted"/>
<dbReference type="InterPro" id="IPR045584">
    <property type="entry name" value="Pilin-like"/>
</dbReference>
<feature type="transmembrane region" description="Helical" evidence="6">
    <location>
        <begin position="6"/>
        <end position="29"/>
    </location>
</feature>
<evidence type="ECO:0008006" key="9">
    <source>
        <dbReference type="Google" id="ProtNLM"/>
    </source>
</evidence>
<dbReference type="NCBIfam" id="TIGR02532">
    <property type="entry name" value="IV_pilin_GFxxxE"/>
    <property type="match status" value="1"/>
</dbReference>
<name>A0A1J4V8L1_9BACT</name>
<dbReference type="Pfam" id="PF07963">
    <property type="entry name" value="N_methyl"/>
    <property type="match status" value="1"/>
</dbReference>
<dbReference type="EMBL" id="MNVN01000007">
    <property type="protein sequence ID" value="OIO31117.1"/>
    <property type="molecule type" value="Genomic_DNA"/>
</dbReference>
<protein>
    <recommendedName>
        <fullName evidence="9">Type II secretion system protein GspG C-terminal domain-containing protein</fullName>
    </recommendedName>
</protein>
<organism evidence="7 8">
    <name type="scientific">Candidatus Nomurabacteria bacterium CG1_02_43_90</name>
    <dbReference type="NCBI Taxonomy" id="1805281"/>
    <lineage>
        <taxon>Bacteria</taxon>
        <taxon>Candidatus Nomuraibacteriota</taxon>
    </lineage>
</organism>